<proteinExistence type="predicted"/>
<dbReference type="Proteomes" id="UP001150879">
    <property type="component" value="Unassembled WGS sequence"/>
</dbReference>
<dbReference type="AlphaFoldDB" id="A0A9W9JFB9"/>
<evidence type="ECO:0000313" key="3">
    <source>
        <dbReference type="Proteomes" id="UP001150879"/>
    </source>
</evidence>
<evidence type="ECO:0000256" key="1">
    <source>
        <dbReference type="SAM" id="MobiDB-lite"/>
    </source>
</evidence>
<reference evidence="2" key="1">
    <citation type="submission" date="2022-11" db="EMBL/GenBank/DDBJ databases">
        <authorList>
            <person name="Petersen C."/>
        </authorList>
    </citation>
    <scope>NUCLEOTIDE SEQUENCE</scope>
    <source>
        <strain evidence="2">IBT 16849</strain>
    </source>
</reference>
<sequence length="513" mass="56995">MTQKLDLGRFTLQIRESKLQLRVAASAHFNQPPSHEAPQVPLDLPHLSNLEGVWITEAPELELRFFIGGNWDRDKAAAFVSQLRGKLYDMEIWSEVGFSVELKTGGRECCIDTPGFHCLKLGLHRGCRTRNQTTGRTLPSSMTNPPDACPPTGVPVATLASIDVWLEYNFHAKDIPQAQDYSTLEVGLLEQEPPVFRHPRLLETGPDVEILQPVPSEGFSKALRSQSCCISGNGSNPSCDEPFQLFNFGIQRLVISNSIKDPTIRVPQQGTIKSLADLYPMVFDPGYRDEMNQRGVTIPIITKAISSMLAGNKDPSTKTKLADLVELTRSHHTDNPTLRPQVLSCRAALLSSLWRVAQEAVPKLKPIKRRATMLSIDRPTNGLARSDEPMRPMYTDQLQPENGSSGSQHSFLTQNYAEDEESDVPLLNSESEDQLLDNISETSFTDIGESTQTSLDTLCSTIGSSRTSYGDHDTMLLSNHSDLVDHPGNYVTDHHPREDMEAYDTEIIMADDL</sequence>
<keyword evidence="3" id="KW-1185">Reference proteome</keyword>
<comment type="caution">
    <text evidence="2">The sequence shown here is derived from an EMBL/GenBank/DDBJ whole genome shotgun (WGS) entry which is preliminary data.</text>
</comment>
<accession>A0A9W9JFB9</accession>
<name>A0A9W9JFB9_9EURO</name>
<feature type="region of interest" description="Disordered" evidence="1">
    <location>
        <begin position="375"/>
        <end position="410"/>
    </location>
</feature>
<evidence type="ECO:0000313" key="2">
    <source>
        <dbReference type="EMBL" id="KAJ5193935.1"/>
    </source>
</evidence>
<feature type="compositionally biased region" description="Polar residues" evidence="1">
    <location>
        <begin position="396"/>
        <end position="410"/>
    </location>
</feature>
<gene>
    <name evidence="2" type="ORF">N7472_006401</name>
</gene>
<dbReference type="EMBL" id="JAPQKP010000004">
    <property type="protein sequence ID" value="KAJ5193935.1"/>
    <property type="molecule type" value="Genomic_DNA"/>
</dbReference>
<organism evidence="2 3">
    <name type="scientific">Penicillium cf. griseofulvum</name>
    <dbReference type="NCBI Taxonomy" id="2972120"/>
    <lineage>
        <taxon>Eukaryota</taxon>
        <taxon>Fungi</taxon>
        <taxon>Dikarya</taxon>
        <taxon>Ascomycota</taxon>
        <taxon>Pezizomycotina</taxon>
        <taxon>Eurotiomycetes</taxon>
        <taxon>Eurotiomycetidae</taxon>
        <taxon>Eurotiales</taxon>
        <taxon>Aspergillaceae</taxon>
        <taxon>Penicillium</taxon>
    </lineage>
</organism>
<reference evidence="2" key="2">
    <citation type="journal article" date="2023" name="IMA Fungus">
        <title>Comparative genomic study of the Penicillium genus elucidates a diverse pangenome and 15 lateral gene transfer events.</title>
        <authorList>
            <person name="Petersen C."/>
            <person name="Sorensen T."/>
            <person name="Nielsen M.R."/>
            <person name="Sondergaard T.E."/>
            <person name="Sorensen J.L."/>
            <person name="Fitzpatrick D.A."/>
            <person name="Frisvad J.C."/>
            <person name="Nielsen K.L."/>
        </authorList>
    </citation>
    <scope>NUCLEOTIDE SEQUENCE</scope>
    <source>
        <strain evidence="2">IBT 16849</strain>
    </source>
</reference>
<protein>
    <submittedName>
        <fullName evidence="2">Uncharacterized protein</fullName>
    </submittedName>
</protein>
<dbReference type="OrthoDB" id="4187154at2759"/>